<proteinExistence type="predicted"/>
<evidence type="ECO:0000313" key="2">
    <source>
        <dbReference type="EMBL" id="KAF2892709.1"/>
    </source>
</evidence>
<reference evidence="2" key="1">
    <citation type="submission" date="2019-08" db="EMBL/GenBank/DDBJ databases">
        <title>The genome of the North American firefly Photinus pyralis.</title>
        <authorList>
            <consortium name="Photinus pyralis genome working group"/>
            <person name="Fallon T.R."/>
            <person name="Sander Lower S.E."/>
            <person name="Weng J.-K."/>
        </authorList>
    </citation>
    <scope>NUCLEOTIDE SEQUENCE</scope>
    <source>
        <strain evidence="2">TRF0915ILg1</strain>
        <tissue evidence="2">Whole body</tissue>
    </source>
</reference>
<dbReference type="AlphaFoldDB" id="A0A8K0GAW5"/>
<protein>
    <submittedName>
        <fullName evidence="2">Uncharacterized protein</fullName>
    </submittedName>
</protein>
<name>A0A8K0GAW5_IGNLU</name>
<dbReference type="Proteomes" id="UP000801492">
    <property type="component" value="Unassembled WGS sequence"/>
</dbReference>
<dbReference type="OrthoDB" id="6783693at2759"/>
<comment type="caution">
    <text evidence="2">The sequence shown here is derived from an EMBL/GenBank/DDBJ whole genome shotgun (WGS) entry which is preliminary data.</text>
</comment>
<gene>
    <name evidence="2" type="ORF">ILUMI_13462</name>
</gene>
<keyword evidence="3" id="KW-1185">Reference proteome</keyword>
<feature type="compositionally biased region" description="Basic and acidic residues" evidence="1">
    <location>
        <begin position="63"/>
        <end position="74"/>
    </location>
</feature>
<evidence type="ECO:0000313" key="3">
    <source>
        <dbReference type="Proteomes" id="UP000801492"/>
    </source>
</evidence>
<evidence type="ECO:0000256" key="1">
    <source>
        <dbReference type="SAM" id="MobiDB-lite"/>
    </source>
</evidence>
<organism evidence="2 3">
    <name type="scientific">Ignelater luminosus</name>
    <name type="common">Cucubano</name>
    <name type="synonym">Pyrophorus luminosus</name>
    <dbReference type="NCBI Taxonomy" id="2038154"/>
    <lineage>
        <taxon>Eukaryota</taxon>
        <taxon>Metazoa</taxon>
        <taxon>Ecdysozoa</taxon>
        <taxon>Arthropoda</taxon>
        <taxon>Hexapoda</taxon>
        <taxon>Insecta</taxon>
        <taxon>Pterygota</taxon>
        <taxon>Neoptera</taxon>
        <taxon>Endopterygota</taxon>
        <taxon>Coleoptera</taxon>
        <taxon>Polyphaga</taxon>
        <taxon>Elateriformia</taxon>
        <taxon>Elateroidea</taxon>
        <taxon>Elateridae</taxon>
        <taxon>Agrypninae</taxon>
        <taxon>Pyrophorini</taxon>
        <taxon>Ignelater</taxon>
    </lineage>
</organism>
<feature type="region of interest" description="Disordered" evidence="1">
    <location>
        <begin position="63"/>
        <end position="95"/>
    </location>
</feature>
<dbReference type="EMBL" id="VTPC01008569">
    <property type="protein sequence ID" value="KAF2892709.1"/>
    <property type="molecule type" value="Genomic_DNA"/>
</dbReference>
<sequence length="157" mass="17877">MFKTDGELLPPYVIYKSADMWSSLIKGDHFKQDIIEPAAVGLMPKVFLTGLKRTLKLGRDRELKKIQDKKNEKPEGEEEENAGNLPSLYEGESDDKTYLESLREELAEDKREEKAITHNTIGVGDYILVRFATKRTVKHYVGEAITHLSATGYEVNF</sequence>
<accession>A0A8K0GAW5</accession>